<name>A0A1J1I1W4_9DIPT</name>
<evidence type="ECO:0000313" key="2">
    <source>
        <dbReference type="Proteomes" id="UP000183832"/>
    </source>
</evidence>
<dbReference type="Proteomes" id="UP000183832">
    <property type="component" value="Unassembled WGS sequence"/>
</dbReference>
<evidence type="ECO:0000313" key="1">
    <source>
        <dbReference type="EMBL" id="CRK93580.1"/>
    </source>
</evidence>
<proteinExistence type="predicted"/>
<organism evidence="1 2">
    <name type="scientific">Clunio marinus</name>
    <dbReference type="NCBI Taxonomy" id="568069"/>
    <lineage>
        <taxon>Eukaryota</taxon>
        <taxon>Metazoa</taxon>
        <taxon>Ecdysozoa</taxon>
        <taxon>Arthropoda</taxon>
        <taxon>Hexapoda</taxon>
        <taxon>Insecta</taxon>
        <taxon>Pterygota</taxon>
        <taxon>Neoptera</taxon>
        <taxon>Endopterygota</taxon>
        <taxon>Diptera</taxon>
        <taxon>Nematocera</taxon>
        <taxon>Chironomoidea</taxon>
        <taxon>Chironomidae</taxon>
        <taxon>Clunio</taxon>
    </lineage>
</organism>
<protein>
    <submittedName>
        <fullName evidence="1">CLUMA_CG007113, isoform A</fullName>
    </submittedName>
</protein>
<dbReference type="EMBL" id="CVRI01000037">
    <property type="protein sequence ID" value="CRK93580.1"/>
    <property type="molecule type" value="Genomic_DNA"/>
</dbReference>
<reference evidence="1 2" key="1">
    <citation type="submission" date="2015-04" db="EMBL/GenBank/DDBJ databases">
        <authorList>
            <person name="Syromyatnikov M.Y."/>
            <person name="Popov V.N."/>
        </authorList>
    </citation>
    <scope>NUCLEOTIDE SEQUENCE [LARGE SCALE GENOMIC DNA]</scope>
</reference>
<accession>A0A1J1I1W4</accession>
<sequence length="61" mass="7199">MNIREAKEKIEVKLLRMKQRIKVTSMCGGEVKIKRTKAIYKQKCFECCGIFRKSPLQCRYG</sequence>
<dbReference type="AlphaFoldDB" id="A0A1J1I1W4"/>
<keyword evidence="2" id="KW-1185">Reference proteome</keyword>
<gene>
    <name evidence="1" type="ORF">CLUMA_CG007113</name>
</gene>